<feature type="domain" description="Protein SirB1 N-terminal" evidence="2">
    <location>
        <begin position="79"/>
        <end position="213"/>
    </location>
</feature>
<comment type="similarity">
    <text evidence="1">Belongs to the UPF0162 family.</text>
</comment>
<sequence>MDPTVRERFSEAVRAERPDLAVLCLLICAAADPEAGEVSPHAGGTPLVVSPESRVDAIVDAGQIELDRLTGLLPYATGRTPEEWAGALAGLLGGREGFHGTEADYQRLDSSLLGAVLRRRRGLPILLSVVWLEVARRAGAPVHGVGLPGHFVVGFGDPQGPDHVLADPFAGGRPLSPEDAGALVAGAGFGTGGRLSPSLLVPAEPLDIVRRILGNIRVWAAARPERVDVRLWAVELSLLLPHHPVRLRHERARLLVERGDFLGGARALEEYADLVAAADPDAARSARGEAHAARARLN</sequence>
<organism evidence="3 4">
    <name type="scientific">Streptomyces chumphonensis</name>
    <dbReference type="NCBI Taxonomy" id="1214925"/>
    <lineage>
        <taxon>Bacteria</taxon>
        <taxon>Bacillati</taxon>
        <taxon>Actinomycetota</taxon>
        <taxon>Actinomycetes</taxon>
        <taxon>Kitasatosporales</taxon>
        <taxon>Streptomycetaceae</taxon>
        <taxon>Streptomyces</taxon>
    </lineage>
</organism>
<proteinExistence type="inferred from homology"/>
<reference evidence="3" key="1">
    <citation type="submission" date="2020-09" db="EMBL/GenBank/DDBJ databases">
        <title>Secondary metabolite and genome analysis of marine Streptomyces chumphonensis KK1-2T.</title>
        <authorList>
            <person name="Phongsopitanun W."/>
            <person name="Kanchanasin P."/>
            <person name="Pittayakhajonwut P."/>
            <person name="Suwanborirux K."/>
            <person name="Tanasupawat S."/>
        </authorList>
    </citation>
    <scope>NUCLEOTIDE SEQUENCE</scope>
    <source>
        <strain evidence="3">KK1-2</strain>
    </source>
</reference>
<name>A0A927IDY9_9ACTN</name>
<accession>A0A927IDY9</accession>
<evidence type="ECO:0000313" key="4">
    <source>
        <dbReference type="Proteomes" id="UP000632289"/>
    </source>
</evidence>
<dbReference type="RefSeq" id="WP_191210923.1">
    <property type="nucleotide sequence ID" value="NZ_BAABKL010000033.1"/>
</dbReference>
<dbReference type="AlphaFoldDB" id="A0A927IDY9"/>
<dbReference type="EMBL" id="JACXYU010000010">
    <property type="protein sequence ID" value="MBD3933632.1"/>
    <property type="molecule type" value="Genomic_DNA"/>
</dbReference>
<dbReference type="Proteomes" id="UP000632289">
    <property type="component" value="Unassembled WGS sequence"/>
</dbReference>
<evidence type="ECO:0000313" key="3">
    <source>
        <dbReference type="EMBL" id="MBD3933632.1"/>
    </source>
</evidence>
<dbReference type="PANTHER" id="PTHR31350">
    <property type="entry name" value="SI:DKEY-261L7.2"/>
    <property type="match status" value="1"/>
</dbReference>
<evidence type="ECO:0000259" key="2">
    <source>
        <dbReference type="Pfam" id="PF13369"/>
    </source>
</evidence>
<gene>
    <name evidence="3" type="ORF">IF129_19000</name>
</gene>
<protein>
    <submittedName>
        <fullName evidence="3">Transglutaminase family protein</fullName>
    </submittedName>
</protein>
<dbReference type="Pfam" id="PF13369">
    <property type="entry name" value="Transglut_core2"/>
    <property type="match status" value="1"/>
</dbReference>
<dbReference type="InterPro" id="IPR032698">
    <property type="entry name" value="SirB1_N"/>
</dbReference>
<evidence type="ECO:0000256" key="1">
    <source>
        <dbReference type="ARBA" id="ARBA00007100"/>
    </source>
</evidence>
<dbReference type="Pfam" id="PF13371">
    <property type="entry name" value="TPR_9"/>
    <property type="match status" value="1"/>
</dbReference>
<comment type="caution">
    <text evidence="3">The sequence shown here is derived from an EMBL/GenBank/DDBJ whole genome shotgun (WGS) entry which is preliminary data.</text>
</comment>
<dbReference type="PANTHER" id="PTHR31350:SF21">
    <property type="entry name" value="F-BOX ONLY PROTEIN 21"/>
    <property type="match status" value="1"/>
</dbReference>
<keyword evidence="4" id="KW-1185">Reference proteome</keyword>